<feature type="binding site" evidence="14">
    <location>
        <position position="43"/>
    </location>
    <ligand>
        <name>DNA</name>
        <dbReference type="ChEBI" id="CHEBI:16991"/>
    </ligand>
</feature>
<dbReference type="FunFam" id="1.10.10.10:FF:000214">
    <property type="entry name" value="Methylated-DNA--protein-cysteine methyltransferase"/>
    <property type="match status" value="1"/>
</dbReference>
<comment type="catalytic activity">
    <reaction evidence="11 12">
        <text>a 6-O-methyl-2'-deoxyguanosine in DNA + L-cysteinyl-[protein] = S-methyl-L-cysteinyl-[protein] + a 2'-deoxyguanosine in DNA</text>
        <dbReference type="Rhea" id="RHEA:24000"/>
        <dbReference type="Rhea" id="RHEA-COMP:10131"/>
        <dbReference type="Rhea" id="RHEA-COMP:10132"/>
        <dbReference type="Rhea" id="RHEA-COMP:11367"/>
        <dbReference type="Rhea" id="RHEA-COMP:11368"/>
        <dbReference type="ChEBI" id="CHEBI:29950"/>
        <dbReference type="ChEBI" id="CHEBI:82612"/>
        <dbReference type="ChEBI" id="CHEBI:85445"/>
        <dbReference type="ChEBI" id="CHEBI:85448"/>
        <dbReference type="EC" id="2.1.1.63"/>
    </reaction>
</comment>
<keyword evidence="8" id="KW-0010">Activator</keyword>
<comment type="catalytic activity">
    <reaction evidence="1 12">
        <text>a 4-O-methyl-thymidine in DNA + L-cysteinyl-[protein] = a thymidine in DNA + S-methyl-L-cysteinyl-[protein]</text>
        <dbReference type="Rhea" id="RHEA:53428"/>
        <dbReference type="Rhea" id="RHEA-COMP:10131"/>
        <dbReference type="Rhea" id="RHEA-COMP:10132"/>
        <dbReference type="Rhea" id="RHEA-COMP:13555"/>
        <dbReference type="Rhea" id="RHEA-COMP:13556"/>
        <dbReference type="ChEBI" id="CHEBI:29950"/>
        <dbReference type="ChEBI" id="CHEBI:82612"/>
        <dbReference type="ChEBI" id="CHEBI:137386"/>
        <dbReference type="ChEBI" id="CHEBI:137387"/>
        <dbReference type="EC" id="2.1.1.63"/>
    </reaction>
</comment>
<feature type="domain" description="HTH araC/xylS-type" evidence="16">
    <location>
        <begin position="109"/>
        <end position="182"/>
    </location>
</feature>
<feature type="binding site" evidence="15">
    <location>
        <position position="38"/>
    </location>
    <ligand>
        <name>Zn(2+)</name>
        <dbReference type="ChEBI" id="CHEBI:29105"/>
    </ligand>
</feature>
<proteinExistence type="inferred from homology"/>
<dbReference type="InterPro" id="IPR001497">
    <property type="entry name" value="MethylDNA_cys_MeTrfase_AS"/>
</dbReference>
<dbReference type="SUPFAM" id="SSF46767">
    <property type="entry name" value="Methylated DNA-protein cysteine methyltransferase, C-terminal domain"/>
    <property type="match status" value="1"/>
</dbReference>
<comment type="caution">
    <text evidence="17">The sequence shown here is derived from an EMBL/GenBank/DDBJ whole genome shotgun (WGS) entry which is preliminary data.</text>
</comment>
<dbReference type="Pfam" id="PF01035">
    <property type="entry name" value="DNA_binding_1"/>
    <property type="match status" value="1"/>
</dbReference>
<keyword evidence="14" id="KW-0862">Zinc</keyword>
<organism evidence="17 18">
    <name type="scientific">Rapidithrix thailandica</name>
    <dbReference type="NCBI Taxonomy" id="413964"/>
    <lineage>
        <taxon>Bacteria</taxon>
        <taxon>Pseudomonadati</taxon>
        <taxon>Bacteroidota</taxon>
        <taxon>Cytophagia</taxon>
        <taxon>Cytophagales</taxon>
        <taxon>Flammeovirgaceae</taxon>
        <taxon>Rapidithrix</taxon>
    </lineage>
</organism>
<keyword evidence="9" id="KW-0804">Transcription</keyword>
<dbReference type="PROSITE" id="PS01124">
    <property type="entry name" value="HTH_ARAC_FAMILY_2"/>
    <property type="match status" value="1"/>
</dbReference>
<dbReference type="GO" id="GO:0003700">
    <property type="term" value="F:DNA-binding transcription factor activity"/>
    <property type="evidence" value="ECO:0007669"/>
    <property type="project" value="InterPro"/>
</dbReference>
<comment type="miscellaneous">
    <text evidence="12">This enzyme catalyzes only one turnover and therefore is not strictly catalytic. According to one definition, an enzyme is a biocatalyst that acts repeatedly and over many reaction cycles.</text>
</comment>
<dbReference type="GO" id="GO:0032259">
    <property type="term" value="P:methylation"/>
    <property type="evidence" value="ECO:0007669"/>
    <property type="project" value="UniProtKB-KW"/>
</dbReference>
<dbReference type="InterPro" id="IPR035451">
    <property type="entry name" value="Ada-like_dom_sf"/>
</dbReference>
<protein>
    <recommendedName>
        <fullName evidence="12">Methylated-DNA--protein-cysteine methyltransferase</fullName>
        <ecNumber evidence="12">2.1.1.63</ecNumber>
    </recommendedName>
    <alternativeName>
        <fullName evidence="12">6-O-methylguanine-DNA methyltransferase</fullName>
        <shortName evidence="12">MGMT</shortName>
    </alternativeName>
    <alternativeName>
        <fullName evidence="12">O-6-methylguanine-DNA-alkyltransferase</fullName>
    </alternativeName>
</protein>
<dbReference type="Gene3D" id="1.10.10.10">
    <property type="entry name" value="Winged helix-like DNA-binding domain superfamily/Winged helix DNA-binding domain"/>
    <property type="match status" value="1"/>
</dbReference>
<evidence type="ECO:0000256" key="4">
    <source>
        <dbReference type="ARBA" id="ARBA00022603"/>
    </source>
</evidence>
<dbReference type="InterPro" id="IPR036217">
    <property type="entry name" value="MethylDNA_cys_MeTrfase_DNAb"/>
</dbReference>
<feature type="binding site" evidence="15">
    <location>
        <position position="42"/>
    </location>
    <ligand>
        <name>Zn(2+)</name>
        <dbReference type="ChEBI" id="CHEBI:29105"/>
    </ligand>
</feature>
<dbReference type="NCBIfam" id="TIGR00589">
    <property type="entry name" value="ogt"/>
    <property type="match status" value="1"/>
</dbReference>
<dbReference type="InterPro" id="IPR036388">
    <property type="entry name" value="WH-like_DNA-bd_sf"/>
</dbReference>
<dbReference type="GO" id="GO:0003908">
    <property type="term" value="F:methylated-DNA-[protein]-cysteine S-methyltransferase activity"/>
    <property type="evidence" value="ECO:0007669"/>
    <property type="project" value="UniProtKB-UniRule"/>
</dbReference>
<keyword evidence="5 12" id="KW-0808">Transferase</keyword>
<dbReference type="PANTHER" id="PTHR10815:SF5">
    <property type="entry name" value="METHYLATED-DNA--PROTEIN-CYSTEINE METHYLTRANSFERASE"/>
    <property type="match status" value="1"/>
</dbReference>
<accession>A0AAW9S1T9</accession>
<dbReference type="InterPro" id="IPR018060">
    <property type="entry name" value="HTH_AraC"/>
</dbReference>
<dbReference type="InterPro" id="IPR008332">
    <property type="entry name" value="MethylG_MeTrfase_N"/>
</dbReference>
<evidence type="ECO:0000256" key="10">
    <source>
        <dbReference type="ARBA" id="ARBA00023204"/>
    </source>
</evidence>
<dbReference type="AlphaFoldDB" id="A0AAW9S1T9"/>
<dbReference type="Gene3D" id="3.40.10.10">
    <property type="entry name" value="DNA Methylphosphotriester Repair Domain"/>
    <property type="match status" value="1"/>
</dbReference>
<evidence type="ECO:0000256" key="8">
    <source>
        <dbReference type="ARBA" id="ARBA00023159"/>
    </source>
</evidence>
<evidence type="ECO:0000313" key="18">
    <source>
        <dbReference type="Proteomes" id="UP001403385"/>
    </source>
</evidence>
<dbReference type="SUPFAM" id="SSF53155">
    <property type="entry name" value="Methylated DNA-protein cysteine methyltransferase domain"/>
    <property type="match status" value="1"/>
</dbReference>
<name>A0AAW9S1T9_9BACT</name>
<evidence type="ECO:0000256" key="11">
    <source>
        <dbReference type="ARBA" id="ARBA00049348"/>
    </source>
</evidence>
<comment type="function">
    <text evidence="12">Involved in the cellular defense against the biological effects of O6-methylguanine (O6-MeG) and O4-methylthymine (O4-MeT) in DNA. Repairs the methylated nucleobase in DNA by stoichiometrically transferring the methyl group to a cysteine residue in the enzyme. This is a suicide reaction: the enzyme is irreversibly inactivated.</text>
</comment>
<feature type="active site" description="Nucleophile; methyl group acceptor from either O6-methylguanine or O4-methylthymine" evidence="13">
    <location>
        <position position="319"/>
    </location>
</feature>
<feature type="binding site" evidence="14">
    <location>
        <position position="34"/>
    </location>
    <ligand>
        <name>DNA</name>
        <dbReference type="ChEBI" id="CHEBI:16991"/>
    </ligand>
</feature>
<evidence type="ECO:0000256" key="5">
    <source>
        <dbReference type="ARBA" id="ARBA00022679"/>
    </source>
</evidence>
<evidence type="ECO:0000256" key="9">
    <source>
        <dbReference type="ARBA" id="ARBA00023163"/>
    </source>
</evidence>
<comment type="similarity">
    <text evidence="2 12">Belongs to the MGMT family.</text>
</comment>
<keyword evidence="14" id="KW-0479">Metal-binding</keyword>
<dbReference type="InterPro" id="IPR014048">
    <property type="entry name" value="MethylDNA_cys_MeTrfase_DNA-bd"/>
</dbReference>
<dbReference type="GO" id="GO:0006307">
    <property type="term" value="P:DNA alkylation repair"/>
    <property type="evidence" value="ECO:0007669"/>
    <property type="project" value="UniProtKB-UniRule"/>
</dbReference>
<dbReference type="PIRSF" id="PIRSF000409">
    <property type="entry name" value="Ada"/>
    <property type="match status" value="1"/>
</dbReference>
<dbReference type="PANTHER" id="PTHR10815">
    <property type="entry name" value="METHYLATED-DNA--PROTEIN-CYSTEINE METHYLTRANSFERASE"/>
    <property type="match status" value="1"/>
</dbReference>
<dbReference type="EC" id="2.1.1.63" evidence="12"/>
<feature type="binding site" evidence="15">
    <location>
        <position position="72"/>
    </location>
    <ligand>
        <name>Zn(2+)</name>
        <dbReference type="ChEBI" id="CHEBI:29105"/>
    </ligand>
</feature>
<evidence type="ECO:0000256" key="2">
    <source>
        <dbReference type="ARBA" id="ARBA00008711"/>
    </source>
</evidence>
<dbReference type="GO" id="GO:0005737">
    <property type="term" value="C:cytoplasm"/>
    <property type="evidence" value="ECO:0007669"/>
    <property type="project" value="UniProtKB-SubCell"/>
</dbReference>
<dbReference type="CDD" id="cd06445">
    <property type="entry name" value="ATase"/>
    <property type="match status" value="1"/>
</dbReference>
<dbReference type="SUPFAM" id="SSF46689">
    <property type="entry name" value="Homeodomain-like"/>
    <property type="match status" value="1"/>
</dbReference>
<keyword evidence="7" id="KW-0805">Transcription regulation</keyword>
<gene>
    <name evidence="17" type="ORF">AAG747_00275</name>
</gene>
<dbReference type="SUPFAM" id="SSF57884">
    <property type="entry name" value="Ada DNA repair protein, N-terminal domain (N-Ada 10)"/>
    <property type="match status" value="1"/>
</dbReference>
<dbReference type="InterPro" id="IPR023546">
    <property type="entry name" value="MGMT"/>
</dbReference>
<evidence type="ECO:0000256" key="1">
    <source>
        <dbReference type="ARBA" id="ARBA00001286"/>
    </source>
</evidence>
<feature type="binding site" evidence="14">
    <location>
        <position position="45"/>
    </location>
    <ligand>
        <name>DNA</name>
        <dbReference type="ChEBI" id="CHEBI:16991"/>
    </ligand>
</feature>
<dbReference type="InterPro" id="IPR016221">
    <property type="entry name" value="Bifunct_regulatory_prot_Ada"/>
</dbReference>
<evidence type="ECO:0000256" key="15">
    <source>
        <dbReference type="PIRSR" id="PIRSR000409-3"/>
    </source>
</evidence>
<dbReference type="Pfam" id="PF02870">
    <property type="entry name" value="Methyltransf_1N"/>
    <property type="match status" value="1"/>
</dbReference>
<dbReference type="PROSITE" id="PS00374">
    <property type="entry name" value="MGMT"/>
    <property type="match status" value="1"/>
</dbReference>
<evidence type="ECO:0000256" key="7">
    <source>
        <dbReference type="ARBA" id="ARBA00023015"/>
    </source>
</evidence>
<evidence type="ECO:0000256" key="6">
    <source>
        <dbReference type="ARBA" id="ARBA00022763"/>
    </source>
</evidence>
<dbReference type="HAMAP" id="MF_00772">
    <property type="entry name" value="OGT"/>
    <property type="match status" value="1"/>
</dbReference>
<dbReference type="InterPro" id="IPR036631">
    <property type="entry name" value="MGMT_N_sf"/>
</dbReference>
<evidence type="ECO:0000313" key="17">
    <source>
        <dbReference type="EMBL" id="MEN7546319.1"/>
    </source>
</evidence>
<keyword evidence="4 12" id="KW-0489">Methyltransferase</keyword>
<dbReference type="InterPro" id="IPR009057">
    <property type="entry name" value="Homeodomain-like_sf"/>
</dbReference>
<dbReference type="RefSeq" id="WP_346819107.1">
    <property type="nucleotide sequence ID" value="NZ_JBDKWZ010000001.1"/>
</dbReference>
<dbReference type="Proteomes" id="UP001403385">
    <property type="component" value="Unassembled WGS sequence"/>
</dbReference>
<dbReference type="Gene3D" id="1.10.10.60">
    <property type="entry name" value="Homeodomain-like"/>
    <property type="match status" value="1"/>
</dbReference>
<dbReference type="Pfam" id="PF02805">
    <property type="entry name" value="Ada_Zn_binding"/>
    <property type="match status" value="1"/>
</dbReference>
<dbReference type="GO" id="GO:0008270">
    <property type="term" value="F:zinc ion binding"/>
    <property type="evidence" value="ECO:0007669"/>
    <property type="project" value="InterPro"/>
</dbReference>
<dbReference type="GO" id="GO:0043565">
    <property type="term" value="F:sequence-specific DNA binding"/>
    <property type="evidence" value="ECO:0007669"/>
    <property type="project" value="InterPro"/>
</dbReference>
<evidence type="ECO:0000259" key="16">
    <source>
        <dbReference type="PROSITE" id="PS01124"/>
    </source>
</evidence>
<keyword evidence="10 12" id="KW-0234">DNA repair</keyword>
<reference evidence="17 18" key="1">
    <citation type="submission" date="2024-04" db="EMBL/GenBank/DDBJ databases">
        <title>Novel genus in family Flammeovirgaceae.</title>
        <authorList>
            <person name="Nguyen T.H."/>
            <person name="Vuong T.Q."/>
            <person name="Le H."/>
            <person name="Kim S.-G."/>
        </authorList>
    </citation>
    <scope>NUCLEOTIDE SEQUENCE [LARGE SCALE GENOMIC DNA]</scope>
    <source>
        <strain evidence="17 18">JCM 23209</strain>
    </source>
</reference>
<feature type="active site" description="Nucleophile; methyl group acceptor" evidence="12">
    <location>
        <position position="319"/>
    </location>
</feature>
<dbReference type="Pfam" id="PF12833">
    <property type="entry name" value="HTH_18"/>
    <property type="match status" value="1"/>
</dbReference>
<dbReference type="InterPro" id="IPR004026">
    <property type="entry name" value="Ada_DNA_repair_Zn-bd"/>
</dbReference>
<dbReference type="Gene3D" id="3.30.160.70">
    <property type="entry name" value="Methylated DNA-protein cysteine methyltransferase domain"/>
    <property type="match status" value="1"/>
</dbReference>
<keyword evidence="18" id="KW-1185">Reference proteome</keyword>
<keyword evidence="6 12" id="KW-0227">DNA damage</keyword>
<evidence type="ECO:0000256" key="12">
    <source>
        <dbReference type="HAMAP-Rule" id="MF_00772"/>
    </source>
</evidence>
<dbReference type="SMART" id="SM00342">
    <property type="entry name" value="HTH_ARAC"/>
    <property type="match status" value="1"/>
</dbReference>
<feature type="active site" description="Nucleophile; methyl group acceptor from methylphosphotriester" evidence="13">
    <location>
        <position position="38"/>
    </location>
</feature>
<sequence length="355" mass="40533">MQISNHQEIDRYYKALVEKNSQFIGVFYVGVKTTNIFCISTCRARKPKKENVVFYTSAKELLQNGFRPCKVCKPTEHAYEPPEEVMQAIRLVNEQPGEKISDYQLREKGISPENIRRWFKKHHGMTFQAYQRMIRINMAFQELKKGKNVTETAFESGYESLSGFGHTFKNLFGSSPEKSKNKSLIYMTRITTVLGPMFVCATQKGICLLEFTDRRMLETEFKDLQKRLNAIILAGENEHIKQLKSELKAYFEGTLKQFTVALHSPGTAFQQSVWTILQEIPYGETRSYQAQAEMLNNANAVRAVASANGLNRVAIVIPCHRVIGKDGNLTGYGGGLERKKWLLDHERKNAVTITP</sequence>
<evidence type="ECO:0000256" key="13">
    <source>
        <dbReference type="PIRSR" id="PIRSR000409-1"/>
    </source>
</evidence>
<evidence type="ECO:0000256" key="14">
    <source>
        <dbReference type="PIRSR" id="PIRSR000409-2"/>
    </source>
</evidence>
<keyword evidence="3 12" id="KW-0963">Cytoplasm</keyword>
<dbReference type="EMBL" id="JBDKWZ010000001">
    <property type="protein sequence ID" value="MEN7546319.1"/>
    <property type="molecule type" value="Genomic_DNA"/>
</dbReference>
<feature type="binding site" evidence="15">
    <location>
        <position position="69"/>
    </location>
    <ligand>
        <name>Zn(2+)</name>
        <dbReference type="ChEBI" id="CHEBI:29105"/>
    </ligand>
</feature>
<comment type="subcellular location">
    <subcellularLocation>
        <location evidence="12">Cytoplasm</location>
    </subcellularLocation>
</comment>
<feature type="binding site" evidence="14">
    <location>
        <position position="67"/>
    </location>
    <ligand>
        <name>DNA</name>
        <dbReference type="ChEBI" id="CHEBI:16991"/>
    </ligand>
</feature>
<evidence type="ECO:0000256" key="3">
    <source>
        <dbReference type="ARBA" id="ARBA00022490"/>
    </source>
</evidence>
<comment type="cofactor">
    <cofactor evidence="14">
        <name>Zn(2+)</name>
        <dbReference type="ChEBI" id="CHEBI:29105"/>
    </cofactor>
    <text evidence="14">Binds 1 zinc ion per subunit.</text>
</comment>